<dbReference type="Proteomes" id="UP000030764">
    <property type="component" value="Unassembled WGS sequence"/>
</dbReference>
<keyword evidence="2" id="KW-1185">Reference proteome</keyword>
<evidence type="ECO:0000313" key="1">
    <source>
        <dbReference type="EMBL" id="KFD52293.1"/>
    </source>
</evidence>
<reference evidence="1 2" key="1">
    <citation type="journal article" date="2014" name="Nat. Genet.">
        <title>Genome and transcriptome of the porcine whipworm Trichuris suis.</title>
        <authorList>
            <person name="Jex A.R."/>
            <person name="Nejsum P."/>
            <person name="Schwarz E.M."/>
            <person name="Hu L."/>
            <person name="Young N.D."/>
            <person name="Hall R.S."/>
            <person name="Korhonen P.K."/>
            <person name="Liao S."/>
            <person name="Thamsborg S."/>
            <person name="Xia J."/>
            <person name="Xu P."/>
            <person name="Wang S."/>
            <person name="Scheerlinck J.P."/>
            <person name="Hofmann A."/>
            <person name="Sternberg P.W."/>
            <person name="Wang J."/>
            <person name="Gasser R.B."/>
        </authorList>
    </citation>
    <scope>NUCLEOTIDE SEQUENCE [LARGE SCALE GENOMIC DNA]</scope>
    <source>
        <strain evidence="1">DCEP-RM93M</strain>
    </source>
</reference>
<dbReference type="EMBL" id="KL363229">
    <property type="protein sequence ID" value="KFD52293.1"/>
    <property type="molecule type" value="Genomic_DNA"/>
</dbReference>
<name>A0A085M4Z7_9BILA</name>
<proteinExistence type="predicted"/>
<protein>
    <submittedName>
        <fullName evidence="1">Uncharacterized protein</fullName>
    </submittedName>
</protein>
<gene>
    <name evidence="1" type="ORF">M513_06856</name>
</gene>
<dbReference type="AlphaFoldDB" id="A0A085M4Z7"/>
<evidence type="ECO:0000313" key="2">
    <source>
        <dbReference type="Proteomes" id="UP000030764"/>
    </source>
</evidence>
<sequence>MKEQVGQRARQVRIVAEAPKGFGRLPVDDDDLHGSFDSLLPYGRPLVMNVKTSKRKRIY</sequence>
<organism evidence="1 2">
    <name type="scientific">Trichuris suis</name>
    <name type="common">pig whipworm</name>
    <dbReference type="NCBI Taxonomy" id="68888"/>
    <lineage>
        <taxon>Eukaryota</taxon>
        <taxon>Metazoa</taxon>
        <taxon>Ecdysozoa</taxon>
        <taxon>Nematoda</taxon>
        <taxon>Enoplea</taxon>
        <taxon>Dorylaimia</taxon>
        <taxon>Trichinellida</taxon>
        <taxon>Trichuridae</taxon>
        <taxon>Trichuris</taxon>
    </lineage>
</organism>
<accession>A0A085M4Z7</accession>